<evidence type="ECO:0000256" key="2">
    <source>
        <dbReference type="SAM" id="Phobius"/>
    </source>
</evidence>
<organism evidence="4 5">
    <name type="scientific">Aspergillus cristatus</name>
    <name type="common">Chinese Fuzhuan brick tea-fermentation fungus</name>
    <name type="synonym">Eurotium cristatum</name>
    <dbReference type="NCBI Taxonomy" id="573508"/>
    <lineage>
        <taxon>Eukaryota</taxon>
        <taxon>Fungi</taxon>
        <taxon>Dikarya</taxon>
        <taxon>Ascomycota</taxon>
        <taxon>Pezizomycotina</taxon>
        <taxon>Eurotiomycetes</taxon>
        <taxon>Eurotiomycetidae</taxon>
        <taxon>Eurotiales</taxon>
        <taxon>Aspergillaceae</taxon>
        <taxon>Aspergillus</taxon>
        <taxon>Aspergillus subgen. Aspergillus</taxon>
    </lineage>
</organism>
<feature type="transmembrane region" description="Helical" evidence="2">
    <location>
        <begin position="307"/>
        <end position="328"/>
    </location>
</feature>
<name>A0A1E3BT21_ASPCR</name>
<sequence length="329" mass="35569">MSQPYSYLYFFLLIIATISSAIPVVHTGSDLSGEQQITDRPEIATSLERAFQHHHGTITADDNNDNTKNTITPRATADTDLPTPFDTSLGTNYTKKSCPKFFTKFLSDSSFQSCHALSLLLRNSNSFFYTLHSATATSHLLDIACSASVSQCTSTLSSLAKELIKDDNCGQEYKLGNPNVVDAYVDLISYEPLYHASCLKNPGTDNYCFIDAATNSTNSADYDVYFVPFGNALEDHDEASWDNNTPTCNKCLRKTMRVYKGFASVDGQPLVQSYLPSARVVDRHCGGGFADLNVTVGAVKKVETSGAALALGGGTGLAWLMGAVLALAL</sequence>
<keyword evidence="2" id="KW-1133">Transmembrane helix</keyword>
<evidence type="ECO:0000259" key="3">
    <source>
        <dbReference type="Pfam" id="PF24855"/>
    </source>
</evidence>
<evidence type="ECO:0000313" key="4">
    <source>
        <dbReference type="EMBL" id="ODM24112.1"/>
    </source>
</evidence>
<dbReference type="EMBL" id="JXNT01000001">
    <property type="protein sequence ID" value="ODM24112.1"/>
    <property type="molecule type" value="Genomic_DNA"/>
</dbReference>
<keyword evidence="2" id="KW-0812">Transmembrane</keyword>
<accession>A0A1E3BT21</accession>
<reference evidence="4 5" key="1">
    <citation type="journal article" date="2016" name="BMC Genomics">
        <title>Comparative genomic and transcriptomic analyses of the Fuzhuan brick tea-fermentation fungus Aspergillus cristatus.</title>
        <authorList>
            <person name="Ge Y."/>
            <person name="Wang Y."/>
            <person name="Liu Y."/>
            <person name="Tan Y."/>
            <person name="Ren X."/>
            <person name="Zhang X."/>
            <person name="Hyde K.D."/>
            <person name="Liu Y."/>
            <person name="Liu Z."/>
        </authorList>
    </citation>
    <scope>NUCLEOTIDE SEQUENCE [LARGE SCALE GENOMIC DNA]</scope>
    <source>
        <strain evidence="4 5">GZAAS20.1005</strain>
    </source>
</reference>
<dbReference type="Proteomes" id="UP000094569">
    <property type="component" value="Unassembled WGS sequence"/>
</dbReference>
<keyword evidence="5" id="KW-1185">Reference proteome</keyword>
<dbReference type="PANTHER" id="PTHR39460:SF1">
    <property type="entry name" value="C6 TRANSCRIPTION FACTOR"/>
    <property type="match status" value="1"/>
</dbReference>
<feature type="compositionally biased region" description="Low complexity" evidence="1">
    <location>
        <begin position="57"/>
        <end position="72"/>
    </location>
</feature>
<dbReference type="OrthoDB" id="2564812at2759"/>
<gene>
    <name evidence="4" type="ORF">SI65_01702</name>
</gene>
<feature type="domain" description="DUF7729" evidence="3">
    <location>
        <begin position="81"/>
        <end position="293"/>
    </location>
</feature>
<dbReference type="InterPro" id="IPR056146">
    <property type="entry name" value="DUF7729"/>
</dbReference>
<dbReference type="VEuPathDB" id="FungiDB:SI65_01702"/>
<feature type="transmembrane region" description="Helical" evidence="2">
    <location>
        <begin position="6"/>
        <end position="25"/>
    </location>
</feature>
<evidence type="ECO:0000256" key="1">
    <source>
        <dbReference type="SAM" id="MobiDB-lite"/>
    </source>
</evidence>
<dbReference type="AlphaFoldDB" id="A0A1E3BT21"/>
<feature type="region of interest" description="Disordered" evidence="1">
    <location>
        <begin position="57"/>
        <end position="77"/>
    </location>
</feature>
<keyword evidence="2" id="KW-0472">Membrane</keyword>
<dbReference type="PANTHER" id="PTHR39460">
    <property type="entry name" value="EXPRESSED PROTEIN"/>
    <property type="match status" value="1"/>
</dbReference>
<protein>
    <recommendedName>
        <fullName evidence="3">DUF7729 domain-containing protein</fullName>
    </recommendedName>
</protein>
<evidence type="ECO:0000313" key="5">
    <source>
        <dbReference type="Proteomes" id="UP000094569"/>
    </source>
</evidence>
<comment type="caution">
    <text evidence="4">The sequence shown here is derived from an EMBL/GenBank/DDBJ whole genome shotgun (WGS) entry which is preliminary data.</text>
</comment>
<dbReference type="Pfam" id="PF24855">
    <property type="entry name" value="DUF7729"/>
    <property type="match status" value="1"/>
</dbReference>
<proteinExistence type="predicted"/>